<organism evidence="1 2">
    <name type="scientific">Paenibacillus enshidis</name>
    <dbReference type="NCBI Taxonomy" id="1458439"/>
    <lineage>
        <taxon>Bacteria</taxon>
        <taxon>Bacillati</taxon>
        <taxon>Bacillota</taxon>
        <taxon>Bacilli</taxon>
        <taxon>Bacillales</taxon>
        <taxon>Paenibacillaceae</taxon>
        <taxon>Paenibacillus</taxon>
    </lineage>
</organism>
<name>A0ABV5AUH4_9BACL</name>
<evidence type="ECO:0000313" key="2">
    <source>
        <dbReference type="Proteomes" id="UP001580346"/>
    </source>
</evidence>
<keyword evidence="2" id="KW-1185">Reference proteome</keyword>
<dbReference type="RefSeq" id="WP_375355873.1">
    <property type="nucleotide sequence ID" value="NZ_JBHHMI010000011.1"/>
</dbReference>
<dbReference type="SUPFAM" id="SSF56784">
    <property type="entry name" value="HAD-like"/>
    <property type="match status" value="1"/>
</dbReference>
<accession>A0ABV5AUH4</accession>
<sequence>MVTIKAVIFDLDNTLVERTTTFTNFARSFADTYFQHITSREGLVKRIIELDEDGYKEKNAVASM</sequence>
<protein>
    <recommendedName>
        <fullName evidence="3">HAD family hydrolase</fullName>
    </recommendedName>
</protein>
<reference evidence="1 2" key="1">
    <citation type="submission" date="2024-09" db="EMBL/GenBank/DDBJ databases">
        <title>Paenibacillus zeirhizospherea sp. nov., isolated from surface of the maize (Zea mays) roots in a horticulture field, Hungary.</title>
        <authorList>
            <person name="Marton D."/>
            <person name="Farkas M."/>
            <person name="Bedics A."/>
            <person name="Toth E."/>
            <person name="Tancsics A."/>
            <person name="Boka K."/>
            <person name="Maroti G."/>
            <person name="Kriszt B."/>
            <person name="Cserhati M."/>
        </authorList>
    </citation>
    <scope>NUCLEOTIDE SEQUENCE [LARGE SCALE GENOMIC DNA]</scope>
    <source>
        <strain evidence="1 2">KCTC 33519</strain>
    </source>
</reference>
<evidence type="ECO:0000313" key="1">
    <source>
        <dbReference type="EMBL" id="MFB5267855.1"/>
    </source>
</evidence>
<dbReference type="EMBL" id="JBHHMI010000011">
    <property type="protein sequence ID" value="MFB5267855.1"/>
    <property type="molecule type" value="Genomic_DNA"/>
</dbReference>
<evidence type="ECO:0008006" key="3">
    <source>
        <dbReference type="Google" id="ProtNLM"/>
    </source>
</evidence>
<comment type="caution">
    <text evidence="1">The sequence shown here is derived from an EMBL/GenBank/DDBJ whole genome shotgun (WGS) entry which is preliminary data.</text>
</comment>
<proteinExistence type="predicted"/>
<dbReference type="Proteomes" id="UP001580346">
    <property type="component" value="Unassembled WGS sequence"/>
</dbReference>
<dbReference type="InterPro" id="IPR036412">
    <property type="entry name" value="HAD-like_sf"/>
</dbReference>
<gene>
    <name evidence="1" type="ORF">ACE41H_13890</name>
</gene>